<dbReference type="Gene3D" id="3.40.50.10540">
    <property type="entry name" value="Crotonobetainyl-coa:carnitine coa-transferase, domain 1"/>
    <property type="match status" value="1"/>
</dbReference>
<evidence type="ECO:0000256" key="2">
    <source>
        <dbReference type="SAM" id="MobiDB-lite"/>
    </source>
</evidence>
<evidence type="ECO:0000313" key="4">
    <source>
        <dbReference type="Proteomes" id="UP000295431"/>
    </source>
</evidence>
<dbReference type="PANTHER" id="PTHR48207">
    <property type="entry name" value="SUCCINATE--HYDROXYMETHYLGLUTARATE COA-TRANSFERASE"/>
    <property type="match status" value="1"/>
</dbReference>
<dbReference type="Proteomes" id="UP000295431">
    <property type="component" value="Unassembled WGS sequence"/>
</dbReference>
<name>A0A4R4PEW8_9ACTN</name>
<proteinExistence type="predicted"/>
<dbReference type="Gene3D" id="3.30.1540.10">
    <property type="entry name" value="formyl-coa transferase, domain 3"/>
    <property type="match status" value="1"/>
</dbReference>
<feature type="region of interest" description="Disordered" evidence="2">
    <location>
        <begin position="1"/>
        <end position="23"/>
    </location>
</feature>
<sequence>MTGTVPPDDRGEDRPAGPGTSGPLAGVRVIELGSVVAGPFAGRLLADLGADVIKVEAPGRPDPLRHWGQESYRGHKLWWTVHARNKRCVTLDLRTERAQRLLLAMVATADVVVENFRPGTLERWNIGYPRMRRANPGIVLCQISGFGQTGPYSHRAGYASVAEAMSGLRALNGYPGQAPPRMGISLGDSLAGMFAVQGVLAALLHRDRTGEGQVVDVALTESCLALLESVIPEFDRLGRIREPGGTRLEGIAPSNLFRSKDGIWVVIAANQDTLFKRLCEVMGRPELATDPRYRDHEARAANQDAIEGIVAEWAGRHDARHIQEVLADSGVAVGPVYKVDQVVSDPQFLARGMLTPHFDERLGEEVLGPGVVPRFSATPGSVRWAGPAVPGAHNADVYPELLGLTANDLEELADEGVI</sequence>
<dbReference type="InterPro" id="IPR003673">
    <property type="entry name" value="CoA-Trfase_fam_III"/>
</dbReference>
<dbReference type="RefSeq" id="WP_131936300.1">
    <property type="nucleotide sequence ID" value="NZ_BAAAMX010000009.1"/>
</dbReference>
<comment type="caution">
    <text evidence="3">The sequence shown here is derived from an EMBL/GenBank/DDBJ whole genome shotgun (WGS) entry which is preliminary data.</text>
</comment>
<dbReference type="Pfam" id="PF02515">
    <property type="entry name" value="CoA_transf_3"/>
    <property type="match status" value="1"/>
</dbReference>
<dbReference type="InterPro" id="IPR044855">
    <property type="entry name" value="CoA-Trfase_III_dom3_sf"/>
</dbReference>
<evidence type="ECO:0000313" key="3">
    <source>
        <dbReference type="EMBL" id="TDC19892.1"/>
    </source>
</evidence>
<accession>A0A4R4PEW8</accession>
<dbReference type="EMBL" id="SMJW01000004">
    <property type="protein sequence ID" value="TDC19892.1"/>
    <property type="molecule type" value="Genomic_DNA"/>
</dbReference>
<gene>
    <name evidence="3" type="ORF">E1284_01765</name>
</gene>
<dbReference type="PANTHER" id="PTHR48207:SF3">
    <property type="entry name" value="SUCCINATE--HYDROXYMETHYLGLUTARATE COA-TRANSFERASE"/>
    <property type="match status" value="1"/>
</dbReference>
<dbReference type="OrthoDB" id="4251672at2"/>
<dbReference type="AlphaFoldDB" id="A0A4R4PEW8"/>
<protein>
    <submittedName>
        <fullName evidence="3">CoA transferase</fullName>
    </submittedName>
</protein>
<reference evidence="3 4" key="1">
    <citation type="submission" date="2019-03" db="EMBL/GenBank/DDBJ databases">
        <title>Draft genome sequences of novel Actinobacteria.</title>
        <authorList>
            <person name="Sahin N."/>
            <person name="Ay H."/>
            <person name="Saygin H."/>
        </authorList>
    </citation>
    <scope>NUCLEOTIDE SEQUENCE [LARGE SCALE GENOMIC DNA]</scope>
    <source>
        <strain evidence="3 4">DSM 45347</strain>
    </source>
</reference>
<keyword evidence="4" id="KW-1185">Reference proteome</keyword>
<dbReference type="GO" id="GO:0008410">
    <property type="term" value="F:CoA-transferase activity"/>
    <property type="evidence" value="ECO:0007669"/>
    <property type="project" value="TreeGrafter"/>
</dbReference>
<dbReference type="InterPro" id="IPR023606">
    <property type="entry name" value="CoA-Trfase_III_dom_1_sf"/>
</dbReference>
<dbReference type="SUPFAM" id="SSF89796">
    <property type="entry name" value="CoA-transferase family III (CaiB/BaiF)"/>
    <property type="match status" value="1"/>
</dbReference>
<evidence type="ECO:0000256" key="1">
    <source>
        <dbReference type="ARBA" id="ARBA00022679"/>
    </source>
</evidence>
<organism evidence="3 4">
    <name type="scientific">Actinomadura bangladeshensis</name>
    <dbReference type="NCBI Taxonomy" id="453573"/>
    <lineage>
        <taxon>Bacteria</taxon>
        <taxon>Bacillati</taxon>
        <taxon>Actinomycetota</taxon>
        <taxon>Actinomycetes</taxon>
        <taxon>Streptosporangiales</taxon>
        <taxon>Thermomonosporaceae</taxon>
        <taxon>Actinomadura</taxon>
    </lineage>
</organism>
<dbReference type="InterPro" id="IPR050483">
    <property type="entry name" value="CoA-transferase_III_domain"/>
</dbReference>
<keyword evidence="1 3" id="KW-0808">Transferase</keyword>